<name>A0A9K3IP18_HELAN</name>
<organism evidence="1 2">
    <name type="scientific">Helianthus annuus</name>
    <name type="common">Common sunflower</name>
    <dbReference type="NCBI Taxonomy" id="4232"/>
    <lineage>
        <taxon>Eukaryota</taxon>
        <taxon>Viridiplantae</taxon>
        <taxon>Streptophyta</taxon>
        <taxon>Embryophyta</taxon>
        <taxon>Tracheophyta</taxon>
        <taxon>Spermatophyta</taxon>
        <taxon>Magnoliopsida</taxon>
        <taxon>eudicotyledons</taxon>
        <taxon>Gunneridae</taxon>
        <taxon>Pentapetalae</taxon>
        <taxon>asterids</taxon>
        <taxon>campanulids</taxon>
        <taxon>Asterales</taxon>
        <taxon>Asteraceae</taxon>
        <taxon>Asteroideae</taxon>
        <taxon>Heliantheae alliance</taxon>
        <taxon>Heliantheae</taxon>
        <taxon>Helianthus</taxon>
    </lineage>
</organism>
<gene>
    <name evidence="1" type="ORF">HanXRQr2_Chr07g0309131</name>
</gene>
<dbReference type="Gramene" id="mRNA:HanXRQr2_Chr07g0309131">
    <property type="protein sequence ID" value="mRNA:HanXRQr2_Chr07g0309131"/>
    <property type="gene ID" value="HanXRQr2_Chr07g0309131"/>
</dbReference>
<comment type="caution">
    <text evidence="1">The sequence shown here is derived from an EMBL/GenBank/DDBJ whole genome shotgun (WGS) entry which is preliminary data.</text>
</comment>
<accession>A0A9K3IP18</accession>
<reference evidence="1" key="2">
    <citation type="submission" date="2020-06" db="EMBL/GenBank/DDBJ databases">
        <title>Helianthus annuus Genome sequencing and assembly Release 2.</title>
        <authorList>
            <person name="Gouzy J."/>
            <person name="Langlade N."/>
            <person name="Munos S."/>
        </authorList>
    </citation>
    <scope>NUCLEOTIDE SEQUENCE</scope>
    <source>
        <tissue evidence="1">Leaves</tissue>
    </source>
</reference>
<dbReference type="EMBL" id="MNCJ02000322">
    <property type="protein sequence ID" value="KAF5799840.1"/>
    <property type="molecule type" value="Genomic_DNA"/>
</dbReference>
<reference evidence="1" key="1">
    <citation type="journal article" date="2017" name="Nature">
        <title>The sunflower genome provides insights into oil metabolism, flowering and Asterid evolution.</title>
        <authorList>
            <person name="Badouin H."/>
            <person name="Gouzy J."/>
            <person name="Grassa C.J."/>
            <person name="Murat F."/>
            <person name="Staton S.E."/>
            <person name="Cottret L."/>
            <person name="Lelandais-Briere C."/>
            <person name="Owens G.L."/>
            <person name="Carrere S."/>
            <person name="Mayjonade B."/>
            <person name="Legrand L."/>
            <person name="Gill N."/>
            <person name="Kane N.C."/>
            <person name="Bowers J.E."/>
            <person name="Hubner S."/>
            <person name="Bellec A."/>
            <person name="Berard A."/>
            <person name="Berges H."/>
            <person name="Blanchet N."/>
            <person name="Boniface M.C."/>
            <person name="Brunel D."/>
            <person name="Catrice O."/>
            <person name="Chaidir N."/>
            <person name="Claudel C."/>
            <person name="Donnadieu C."/>
            <person name="Faraut T."/>
            <person name="Fievet G."/>
            <person name="Helmstetter N."/>
            <person name="King M."/>
            <person name="Knapp S.J."/>
            <person name="Lai Z."/>
            <person name="Le Paslier M.C."/>
            <person name="Lippi Y."/>
            <person name="Lorenzon L."/>
            <person name="Mandel J.R."/>
            <person name="Marage G."/>
            <person name="Marchand G."/>
            <person name="Marquand E."/>
            <person name="Bret-Mestries E."/>
            <person name="Morien E."/>
            <person name="Nambeesan S."/>
            <person name="Nguyen T."/>
            <person name="Pegot-Espagnet P."/>
            <person name="Pouilly N."/>
            <person name="Raftis F."/>
            <person name="Sallet E."/>
            <person name="Schiex T."/>
            <person name="Thomas J."/>
            <person name="Vandecasteele C."/>
            <person name="Vares D."/>
            <person name="Vear F."/>
            <person name="Vautrin S."/>
            <person name="Crespi M."/>
            <person name="Mangin B."/>
            <person name="Burke J.M."/>
            <person name="Salse J."/>
            <person name="Munos S."/>
            <person name="Vincourt P."/>
            <person name="Rieseberg L.H."/>
            <person name="Langlade N.B."/>
        </authorList>
    </citation>
    <scope>NUCLEOTIDE SEQUENCE</scope>
    <source>
        <tissue evidence="1">Leaves</tissue>
    </source>
</reference>
<proteinExistence type="predicted"/>
<dbReference type="AlphaFoldDB" id="A0A9K3IP18"/>
<sequence length="51" mass="5471">MQETEVLCLKSQLSMVGCPVWSILLNMSIPNAESDELNGNDTPSIFGIGGM</sequence>
<evidence type="ECO:0000313" key="1">
    <source>
        <dbReference type="EMBL" id="KAF5799840.1"/>
    </source>
</evidence>
<keyword evidence="2" id="KW-1185">Reference proteome</keyword>
<protein>
    <submittedName>
        <fullName evidence="1">Uncharacterized protein</fullName>
    </submittedName>
</protein>
<evidence type="ECO:0000313" key="2">
    <source>
        <dbReference type="Proteomes" id="UP000215914"/>
    </source>
</evidence>
<dbReference type="Proteomes" id="UP000215914">
    <property type="component" value="Unassembled WGS sequence"/>
</dbReference>